<evidence type="ECO:0000256" key="10">
    <source>
        <dbReference type="ARBA" id="ARBA00022982"/>
    </source>
</evidence>
<evidence type="ECO:0000256" key="12">
    <source>
        <dbReference type="ARBA" id="ARBA00023128"/>
    </source>
</evidence>
<evidence type="ECO:0000256" key="8">
    <source>
        <dbReference type="ARBA" id="ARBA00022832"/>
    </source>
</evidence>
<keyword evidence="9" id="KW-0809">Transit peptide</keyword>
<evidence type="ECO:0000256" key="3">
    <source>
        <dbReference type="ARBA" id="ARBA00022448"/>
    </source>
</evidence>
<evidence type="ECO:0000256" key="13">
    <source>
        <dbReference type="ARBA" id="ARBA00023160"/>
    </source>
</evidence>
<dbReference type="InterPro" id="IPR003231">
    <property type="entry name" value="ACP"/>
</dbReference>
<proteinExistence type="inferred from homology"/>
<gene>
    <name evidence="16" type="ORF">PoB_006457400</name>
</gene>
<evidence type="ECO:0000256" key="11">
    <source>
        <dbReference type="ARBA" id="ARBA00023098"/>
    </source>
</evidence>
<evidence type="ECO:0000256" key="7">
    <source>
        <dbReference type="ARBA" id="ARBA00022660"/>
    </source>
</evidence>
<keyword evidence="4 14" id="KW-0596">Phosphopantetheine</keyword>
<dbReference type="Pfam" id="PF00550">
    <property type="entry name" value="PP-binding"/>
    <property type="match status" value="1"/>
</dbReference>
<evidence type="ECO:0000259" key="15">
    <source>
        <dbReference type="PROSITE" id="PS50075"/>
    </source>
</evidence>
<dbReference type="AlphaFoldDB" id="A0AAV4D1N0"/>
<sequence length="188" mass="21400">MATLARTGRSLNTLAGVVLRTTVPRLSAIALLHQTNNGRYCRNAFNIRNIPKPLAVIQNRRTFATATISVAVIEEKIMKICKDYDKINAEKLTFSAQRWYAGKAPLTLETVQKRVELVLKLYDKINPEKLTLDSHFMNDLGLDSLDQVEIVMAIEDEFGFEIPDADSERLMRPRDIVQYIADKEDVFE</sequence>
<dbReference type="InterPro" id="IPR036736">
    <property type="entry name" value="ACP-like_sf"/>
</dbReference>
<dbReference type="NCBIfam" id="NF002148">
    <property type="entry name" value="PRK00982.1-2"/>
    <property type="match status" value="1"/>
</dbReference>
<dbReference type="SUPFAM" id="SSF47336">
    <property type="entry name" value="ACP-like"/>
    <property type="match status" value="1"/>
</dbReference>
<keyword evidence="11" id="KW-0443">Lipid metabolism</keyword>
<dbReference type="GO" id="GO:0000035">
    <property type="term" value="F:acyl binding"/>
    <property type="evidence" value="ECO:0007669"/>
    <property type="project" value="TreeGrafter"/>
</dbReference>
<reference evidence="16 17" key="1">
    <citation type="journal article" date="2021" name="Elife">
        <title>Chloroplast acquisition without the gene transfer in kleptoplastic sea slugs, Plakobranchus ocellatus.</title>
        <authorList>
            <person name="Maeda T."/>
            <person name="Takahashi S."/>
            <person name="Yoshida T."/>
            <person name="Shimamura S."/>
            <person name="Takaki Y."/>
            <person name="Nagai Y."/>
            <person name="Toyoda A."/>
            <person name="Suzuki Y."/>
            <person name="Arimoto A."/>
            <person name="Ishii H."/>
            <person name="Satoh N."/>
            <person name="Nishiyama T."/>
            <person name="Hasebe M."/>
            <person name="Maruyama T."/>
            <person name="Minagawa J."/>
            <person name="Obokata J."/>
            <person name="Shigenobu S."/>
        </authorList>
    </citation>
    <scope>NUCLEOTIDE SEQUENCE [LARGE SCALE GENOMIC DNA]</scope>
</reference>
<protein>
    <recommendedName>
        <fullName evidence="14">Acyl carrier protein</fullName>
    </recommendedName>
</protein>
<organism evidence="16 17">
    <name type="scientific">Plakobranchus ocellatus</name>
    <dbReference type="NCBI Taxonomy" id="259542"/>
    <lineage>
        <taxon>Eukaryota</taxon>
        <taxon>Metazoa</taxon>
        <taxon>Spiralia</taxon>
        <taxon>Lophotrochozoa</taxon>
        <taxon>Mollusca</taxon>
        <taxon>Gastropoda</taxon>
        <taxon>Heterobranchia</taxon>
        <taxon>Euthyneura</taxon>
        <taxon>Panpulmonata</taxon>
        <taxon>Sacoglossa</taxon>
        <taxon>Placobranchoidea</taxon>
        <taxon>Plakobranchidae</taxon>
        <taxon>Plakobranchus</taxon>
    </lineage>
</organism>
<evidence type="ECO:0000313" key="17">
    <source>
        <dbReference type="Proteomes" id="UP000735302"/>
    </source>
</evidence>
<keyword evidence="6" id="KW-0597">Phosphoprotein</keyword>
<evidence type="ECO:0000256" key="9">
    <source>
        <dbReference type="ARBA" id="ARBA00022946"/>
    </source>
</evidence>
<dbReference type="Proteomes" id="UP000735302">
    <property type="component" value="Unassembled WGS sequence"/>
</dbReference>
<keyword evidence="12" id="KW-0496">Mitochondrion</keyword>
<comment type="caution">
    <text evidence="16">The sequence shown here is derived from an EMBL/GenBank/DDBJ whole genome shotgun (WGS) entry which is preliminary data.</text>
</comment>
<comment type="function">
    <text evidence="14">Carrier of the growing fatty acid chain in fatty acid biosynthesis.</text>
</comment>
<keyword evidence="3" id="KW-0813">Transport</keyword>
<dbReference type="FunFam" id="1.10.1200.10:FF:000008">
    <property type="entry name" value="Acyl carrier protein"/>
    <property type="match status" value="1"/>
</dbReference>
<evidence type="ECO:0000256" key="14">
    <source>
        <dbReference type="RuleBase" id="RU000722"/>
    </source>
</evidence>
<dbReference type="GO" id="GO:0000036">
    <property type="term" value="F:acyl carrier activity"/>
    <property type="evidence" value="ECO:0007669"/>
    <property type="project" value="TreeGrafter"/>
</dbReference>
<comment type="subcellular location">
    <subcellularLocation>
        <location evidence="1">Mitochondrion</location>
    </subcellularLocation>
</comment>
<accession>A0AAV4D1N0</accession>
<dbReference type="InterPro" id="IPR009081">
    <property type="entry name" value="PP-bd_ACP"/>
</dbReference>
<dbReference type="InterPro" id="IPR006162">
    <property type="entry name" value="Ppantetheine_attach_site"/>
</dbReference>
<dbReference type="EMBL" id="BLXT01007309">
    <property type="protein sequence ID" value="GFO38069.1"/>
    <property type="molecule type" value="Genomic_DNA"/>
</dbReference>
<keyword evidence="13 14" id="KW-0275">Fatty acid biosynthesis</keyword>
<feature type="domain" description="Carrier" evidence="15">
    <location>
        <begin position="105"/>
        <end position="184"/>
    </location>
</feature>
<keyword evidence="8" id="KW-0276">Fatty acid metabolism</keyword>
<dbReference type="PANTHER" id="PTHR20863">
    <property type="entry name" value="ACYL CARRIER PROTEIN"/>
    <property type="match status" value="1"/>
</dbReference>
<name>A0AAV4D1N0_9GAST</name>
<evidence type="ECO:0000256" key="2">
    <source>
        <dbReference type="ARBA" id="ARBA00010930"/>
    </source>
</evidence>
<dbReference type="GO" id="GO:0045271">
    <property type="term" value="C:respiratory chain complex I"/>
    <property type="evidence" value="ECO:0007669"/>
    <property type="project" value="UniProtKB-ARBA"/>
</dbReference>
<keyword evidence="7" id="KW-0679">Respiratory chain</keyword>
<keyword evidence="10" id="KW-0249">Electron transport</keyword>
<evidence type="ECO:0000256" key="5">
    <source>
        <dbReference type="ARBA" id="ARBA00022516"/>
    </source>
</evidence>
<dbReference type="Gene3D" id="1.10.1200.10">
    <property type="entry name" value="ACP-like"/>
    <property type="match status" value="1"/>
</dbReference>
<dbReference type="GO" id="GO:0031966">
    <property type="term" value="C:mitochondrial membrane"/>
    <property type="evidence" value="ECO:0007669"/>
    <property type="project" value="UniProtKB-ARBA"/>
</dbReference>
<evidence type="ECO:0000256" key="1">
    <source>
        <dbReference type="ARBA" id="ARBA00004173"/>
    </source>
</evidence>
<dbReference type="PROSITE" id="PS50075">
    <property type="entry name" value="CARRIER"/>
    <property type="match status" value="1"/>
</dbReference>
<keyword evidence="17" id="KW-1185">Reference proteome</keyword>
<dbReference type="HAMAP" id="MF_01217">
    <property type="entry name" value="Acyl_carrier"/>
    <property type="match status" value="1"/>
</dbReference>
<comment type="similarity">
    <text evidence="2">Belongs to the acyl carrier protein (ACP) family.</text>
</comment>
<dbReference type="PROSITE" id="PS00012">
    <property type="entry name" value="PHOSPHOPANTETHEINE"/>
    <property type="match status" value="1"/>
</dbReference>
<evidence type="ECO:0000313" key="16">
    <source>
        <dbReference type="EMBL" id="GFO38069.1"/>
    </source>
</evidence>
<evidence type="ECO:0000256" key="4">
    <source>
        <dbReference type="ARBA" id="ARBA00022450"/>
    </source>
</evidence>
<dbReference type="PANTHER" id="PTHR20863:SF28">
    <property type="entry name" value="ACYL CARRIER PROTEIN, MITOCHONDRIAL"/>
    <property type="match status" value="1"/>
</dbReference>
<keyword evidence="5 14" id="KW-0444">Lipid biosynthesis</keyword>
<evidence type="ECO:0000256" key="6">
    <source>
        <dbReference type="ARBA" id="ARBA00022553"/>
    </source>
</evidence>